<sequence length="235" mass="25581">MNRSTRLVATVGATALLAACNNPFSKKAELETETQKFSYSIGVDIGKSLENISEDIDVNTIVAGLNDVLEKKELALDDEARRQVQMTVAQKLREKHIKKMEEKAKSAVEDGKKFLEENAKKSGVKTTASGLQYEVLKEGTGAKPKATDVVTVNYKGTLTNGETFDSSYDRGQPATFQLNQVIPGWTEGVQLMTVGSKYKFVLPSAIAYGEQGAGGKIGPNETLVFEVELLDINKQ</sequence>
<evidence type="ECO:0000313" key="10">
    <source>
        <dbReference type="Proteomes" id="UP000243900"/>
    </source>
</evidence>
<dbReference type="InterPro" id="IPR036944">
    <property type="entry name" value="PPIase_FKBP_N_sf"/>
</dbReference>
<dbReference type="FunFam" id="3.10.50.40:FF:000045">
    <property type="entry name" value="Peptidyl-prolyl cis-trans isomerase"/>
    <property type="match status" value="1"/>
</dbReference>
<dbReference type="PANTHER" id="PTHR43811">
    <property type="entry name" value="FKBP-TYPE PEPTIDYL-PROLYL CIS-TRANS ISOMERASE FKPA"/>
    <property type="match status" value="1"/>
</dbReference>
<reference evidence="10" key="1">
    <citation type="submission" date="2018-02" db="EMBL/GenBank/DDBJ databases">
        <title>Genome sequencing of Solimonas sp. HR-BB.</title>
        <authorList>
            <person name="Lee Y."/>
            <person name="Jeon C.O."/>
        </authorList>
    </citation>
    <scope>NUCLEOTIDE SEQUENCE [LARGE SCALE GENOMIC DNA]</scope>
    <source>
        <strain evidence="10">HR-E</strain>
    </source>
</reference>
<keyword evidence="5 6" id="KW-0413">Isomerase</keyword>
<protein>
    <recommendedName>
        <fullName evidence="7">Peptidyl-prolyl cis-trans isomerase</fullName>
        <ecNumber evidence="7">5.2.1.8</ecNumber>
    </recommendedName>
</protein>
<dbReference type="EC" id="5.2.1.8" evidence="7"/>
<keyword evidence="10" id="KW-1185">Reference proteome</keyword>
<dbReference type="RefSeq" id="WP_105192041.1">
    <property type="nucleotide sequence ID" value="NZ_PTQZ01000092.1"/>
</dbReference>
<evidence type="ECO:0000256" key="2">
    <source>
        <dbReference type="ARBA" id="ARBA00006577"/>
    </source>
</evidence>
<dbReference type="PANTHER" id="PTHR43811:SF19">
    <property type="entry name" value="39 KDA FK506-BINDING NUCLEAR PROTEIN"/>
    <property type="match status" value="1"/>
</dbReference>
<keyword evidence="4 6" id="KW-0697">Rotamase</keyword>
<dbReference type="Proteomes" id="UP000243900">
    <property type="component" value="Unassembled WGS sequence"/>
</dbReference>
<evidence type="ECO:0000256" key="7">
    <source>
        <dbReference type="RuleBase" id="RU003915"/>
    </source>
</evidence>
<dbReference type="GO" id="GO:0006457">
    <property type="term" value="P:protein folding"/>
    <property type="evidence" value="ECO:0007669"/>
    <property type="project" value="InterPro"/>
</dbReference>
<dbReference type="PROSITE" id="PS50059">
    <property type="entry name" value="FKBP_PPIASE"/>
    <property type="match status" value="1"/>
</dbReference>
<dbReference type="Pfam" id="PF00254">
    <property type="entry name" value="FKBP_C"/>
    <property type="match status" value="1"/>
</dbReference>
<name>A0A2P6AST6_9GAMM</name>
<dbReference type="PROSITE" id="PS51257">
    <property type="entry name" value="PROKAR_LIPOPROTEIN"/>
    <property type="match status" value="1"/>
</dbReference>
<comment type="catalytic activity">
    <reaction evidence="1 6 7">
        <text>[protein]-peptidylproline (omega=180) = [protein]-peptidylproline (omega=0)</text>
        <dbReference type="Rhea" id="RHEA:16237"/>
        <dbReference type="Rhea" id="RHEA-COMP:10747"/>
        <dbReference type="Rhea" id="RHEA-COMP:10748"/>
        <dbReference type="ChEBI" id="CHEBI:83833"/>
        <dbReference type="ChEBI" id="CHEBI:83834"/>
        <dbReference type="EC" id="5.2.1.8"/>
    </reaction>
</comment>
<feature type="domain" description="PPIase FKBP-type" evidence="8">
    <location>
        <begin position="147"/>
        <end position="233"/>
    </location>
</feature>
<evidence type="ECO:0000313" key="9">
    <source>
        <dbReference type="EMBL" id="PQA43721.1"/>
    </source>
</evidence>
<dbReference type="OrthoDB" id="9814548at2"/>
<evidence type="ECO:0000256" key="1">
    <source>
        <dbReference type="ARBA" id="ARBA00000971"/>
    </source>
</evidence>
<evidence type="ECO:0000256" key="3">
    <source>
        <dbReference type="ARBA" id="ARBA00022729"/>
    </source>
</evidence>
<organism evidence="9 10">
    <name type="scientific">Amnimonas aquatica</name>
    <dbReference type="NCBI Taxonomy" id="2094561"/>
    <lineage>
        <taxon>Bacteria</taxon>
        <taxon>Pseudomonadati</taxon>
        <taxon>Pseudomonadota</taxon>
        <taxon>Gammaproteobacteria</taxon>
        <taxon>Moraxellales</taxon>
        <taxon>Moraxellaceae</taxon>
        <taxon>Amnimonas</taxon>
    </lineage>
</organism>
<dbReference type="InterPro" id="IPR001179">
    <property type="entry name" value="PPIase_FKBP_dom"/>
</dbReference>
<dbReference type="AlphaFoldDB" id="A0A2P6AST6"/>
<dbReference type="Gene3D" id="3.10.50.40">
    <property type="match status" value="1"/>
</dbReference>
<dbReference type="SUPFAM" id="SSF54534">
    <property type="entry name" value="FKBP-like"/>
    <property type="match status" value="1"/>
</dbReference>
<dbReference type="Pfam" id="PF01346">
    <property type="entry name" value="FKBP_N"/>
    <property type="match status" value="1"/>
</dbReference>
<comment type="caution">
    <text evidence="9">The sequence shown here is derived from an EMBL/GenBank/DDBJ whole genome shotgun (WGS) entry which is preliminary data.</text>
</comment>
<proteinExistence type="inferred from homology"/>
<evidence type="ECO:0000256" key="6">
    <source>
        <dbReference type="PROSITE-ProRule" id="PRU00277"/>
    </source>
</evidence>
<evidence type="ECO:0000259" key="8">
    <source>
        <dbReference type="PROSITE" id="PS50059"/>
    </source>
</evidence>
<keyword evidence="3" id="KW-0732">Signal</keyword>
<accession>A0A2P6AST6</accession>
<evidence type="ECO:0000256" key="4">
    <source>
        <dbReference type="ARBA" id="ARBA00023110"/>
    </source>
</evidence>
<dbReference type="InterPro" id="IPR046357">
    <property type="entry name" value="PPIase_dom_sf"/>
</dbReference>
<comment type="similarity">
    <text evidence="2 7">Belongs to the FKBP-type PPIase family.</text>
</comment>
<dbReference type="EMBL" id="PTQZ01000092">
    <property type="protein sequence ID" value="PQA43721.1"/>
    <property type="molecule type" value="Genomic_DNA"/>
</dbReference>
<dbReference type="InterPro" id="IPR000774">
    <property type="entry name" value="PPIase_FKBP_N"/>
</dbReference>
<evidence type="ECO:0000256" key="5">
    <source>
        <dbReference type="ARBA" id="ARBA00023235"/>
    </source>
</evidence>
<dbReference type="Gene3D" id="1.10.287.460">
    <property type="entry name" value="Peptidyl-prolyl cis-trans isomerase, FKBP-type, N-terminal domain"/>
    <property type="match status" value="1"/>
</dbReference>
<gene>
    <name evidence="9" type="ORF">C5O18_05125</name>
</gene>
<dbReference type="GO" id="GO:0003755">
    <property type="term" value="F:peptidyl-prolyl cis-trans isomerase activity"/>
    <property type="evidence" value="ECO:0007669"/>
    <property type="project" value="UniProtKB-UniRule"/>
</dbReference>